<dbReference type="PANTHER" id="PTHR23502:SF47">
    <property type="entry name" value="MAJOR FACILITATOR SUPERFAMILY (MFS) PROFILE DOMAIN-CONTAINING PROTEIN-RELATED"/>
    <property type="match status" value="1"/>
</dbReference>
<keyword evidence="9" id="KW-1185">Reference proteome</keyword>
<organism evidence="8 9">
    <name type="scientific">Apiospora aurea</name>
    <dbReference type="NCBI Taxonomy" id="335848"/>
    <lineage>
        <taxon>Eukaryota</taxon>
        <taxon>Fungi</taxon>
        <taxon>Dikarya</taxon>
        <taxon>Ascomycota</taxon>
        <taxon>Pezizomycotina</taxon>
        <taxon>Sordariomycetes</taxon>
        <taxon>Xylariomycetidae</taxon>
        <taxon>Amphisphaeriales</taxon>
        <taxon>Apiosporaceae</taxon>
        <taxon>Apiospora</taxon>
    </lineage>
</organism>
<evidence type="ECO:0000256" key="2">
    <source>
        <dbReference type="ARBA" id="ARBA00022692"/>
    </source>
</evidence>
<dbReference type="GeneID" id="92079544"/>
<feature type="transmembrane region" description="Helical" evidence="6">
    <location>
        <begin position="448"/>
        <end position="470"/>
    </location>
</feature>
<feature type="transmembrane region" description="Helical" evidence="6">
    <location>
        <begin position="482"/>
        <end position="502"/>
    </location>
</feature>
<reference evidence="8 9" key="1">
    <citation type="submission" date="2023-01" db="EMBL/GenBank/DDBJ databases">
        <title>Analysis of 21 Apiospora genomes using comparative genomics revels a genus with tremendous synthesis potential of carbohydrate active enzymes and secondary metabolites.</title>
        <authorList>
            <person name="Sorensen T."/>
        </authorList>
    </citation>
    <scope>NUCLEOTIDE SEQUENCE [LARGE SCALE GENOMIC DNA]</scope>
    <source>
        <strain evidence="8 9">CBS 24483</strain>
    </source>
</reference>
<evidence type="ECO:0000256" key="6">
    <source>
        <dbReference type="SAM" id="Phobius"/>
    </source>
</evidence>
<dbReference type="PROSITE" id="PS50850">
    <property type="entry name" value="MFS"/>
    <property type="match status" value="1"/>
</dbReference>
<dbReference type="InterPro" id="IPR011701">
    <property type="entry name" value="MFS"/>
</dbReference>
<protein>
    <submittedName>
        <fullName evidence="8">Major facilitator superfamily domain- general substrate transporter</fullName>
    </submittedName>
</protein>
<feature type="transmembrane region" description="Helical" evidence="6">
    <location>
        <begin position="352"/>
        <end position="372"/>
    </location>
</feature>
<dbReference type="PANTHER" id="PTHR23502">
    <property type="entry name" value="MAJOR FACILITATOR SUPERFAMILY"/>
    <property type="match status" value="1"/>
</dbReference>
<dbReference type="SUPFAM" id="SSF103473">
    <property type="entry name" value="MFS general substrate transporter"/>
    <property type="match status" value="1"/>
</dbReference>
<sequence length="515" mass="56165">MQSFRQYRRIRAAVEHDLAQSKRPSAAAIDSASFGANSPTPTSSSHDSETSASVPPQLPGVTSTRPAEDDGAVTNIVGWKDDDPLNPQNWSLAKKWAVTLAVCLLTLAITLVSSIDAPVAPEFNAHYGVGAVAGSLTTGLYLVGSGVGALFAGTVSETFGRNVVYMSTFAFFLIFVMAKALAPDYGGAVAFRFLTGFFGSTPMTAAGGSMADVWGPLQMVYAVPFATMTSYAGPLLGPVVGAYLPRLGFRWADWVALIFGGAVLVYVVLWQPETYRPVLLEWRAGHIRELTGDDRHRIGNHATAHTLGRRLLVNIYRPFLMVRTEPIILIFTFYLTVIYFVLFTILNGYPFIFQQTYGISRPLTFILWTALLKAAEAGTLMPEICLWYGMLGGSISLPVSLWWMAWTCYPSVNIWVPIVGSVFFGYGLVTIFTTTFIYTVFVYQMHAAFALAVMTSVRYIIAGAVIPASVPMYERLGPHKALTIPAVLATLMAPVPFLLYKYGAKIRGMSKMAPQ</sequence>
<feature type="transmembrane region" description="Helical" evidence="6">
    <location>
        <begin position="418"/>
        <end position="441"/>
    </location>
</feature>
<feature type="region of interest" description="Disordered" evidence="5">
    <location>
        <begin position="18"/>
        <end position="69"/>
    </location>
</feature>
<evidence type="ECO:0000256" key="4">
    <source>
        <dbReference type="ARBA" id="ARBA00023136"/>
    </source>
</evidence>
<feature type="transmembrane region" description="Helical" evidence="6">
    <location>
        <begin position="188"/>
        <end position="208"/>
    </location>
</feature>
<feature type="transmembrane region" description="Helical" evidence="6">
    <location>
        <begin position="384"/>
        <end position="406"/>
    </location>
</feature>
<evidence type="ECO:0000313" key="9">
    <source>
        <dbReference type="Proteomes" id="UP001391051"/>
    </source>
</evidence>
<dbReference type="InterPro" id="IPR020846">
    <property type="entry name" value="MFS_dom"/>
</dbReference>
<keyword evidence="3 6" id="KW-1133">Transmembrane helix</keyword>
<evidence type="ECO:0000259" key="7">
    <source>
        <dbReference type="PROSITE" id="PS50850"/>
    </source>
</evidence>
<feature type="compositionally biased region" description="Low complexity" evidence="5">
    <location>
        <begin position="38"/>
        <end position="53"/>
    </location>
</feature>
<proteinExistence type="predicted"/>
<comment type="caution">
    <text evidence="8">The sequence shown here is derived from an EMBL/GenBank/DDBJ whole genome shotgun (WGS) entry which is preliminary data.</text>
</comment>
<feature type="transmembrane region" description="Helical" evidence="6">
    <location>
        <begin position="96"/>
        <end position="115"/>
    </location>
</feature>
<evidence type="ECO:0000256" key="3">
    <source>
        <dbReference type="ARBA" id="ARBA00022989"/>
    </source>
</evidence>
<dbReference type="Proteomes" id="UP001391051">
    <property type="component" value="Unassembled WGS sequence"/>
</dbReference>
<feature type="transmembrane region" description="Helical" evidence="6">
    <location>
        <begin position="127"/>
        <end position="151"/>
    </location>
</feature>
<dbReference type="Gene3D" id="1.20.1250.20">
    <property type="entry name" value="MFS general substrate transporter like domains"/>
    <property type="match status" value="1"/>
</dbReference>
<feature type="transmembrane region" description="Helical" evidence="6">
    <location>
        <begin position="163"/>
        <end position="182"/>
    </location>
</feature>
<dbReference type="RefSeq" id="XP_066698880.1">
    <property type="nucleotide sequence ID" value="XM_066846482.1"/>
</dbReference>
<evidence type="ECO:0000256" key="5">
    <source>
        <dbReference type="SAM" id="MobiDB-lite"/>
    </source>
</evidence>
<evidence type="ECO:0000256" key="1">
    <source>
        <dbReference type="ARBA" id="ARBA00004141"/>
    </source>
</evidence>
<feature type="transmembrane region" description="Helical" evidence="6">
    <location>
        <begin position="327"/>
        <end position="346"/>
    </location>
</feature>
<feature type="transmembrane region" description="Helical" evidence="6">
    <location>
        <begin position="220"/>
        <end position="245"/>
    </location>
</feature>
<dbReference type="EMBL" id="JAQQWE010000006">
    <property type="protein sequence ID" value="KAK7949374.1"/>
    <property type="molecule type" value="Genomic_DNA"/>
</dbReference>
<gene>
    <name evidence="8" type="ORF">PG986_010260</name>
</gene>
<name>A0ABR1QA34_9PEZI</name>
<dbReference type="Pfam" id="PF07690">
    <property type="entry name" value="MFS_1"/>
    <property type="match status" value="1"/>
</dbReference>
<feature type="domain" description="Major facilitator superfamily (MFS) profile" evidence="7">
    <location>
        <begin position="94"/>
        <end position="504"/>
    </location>
</feature>
<keyword evidence="4 6" id="KW-0472">Membrane</keyword>
<accession>A0ABR1QA34</accession>
<comment type="subcellular location">
    <subcellularLocation>
        <location evidence="1">Membrane</location>
        <topology evidence="1">Multi-pass membrane protein</topology>
    </subcellularLocation>
</comment>
<dbReference type="InterPro" id="IPR036259">
    <property type="entry name" value="MFS_trans_sf"/>
</dbReference>
<feature type="transmembrane region" description="Helical" evidence="6">
    <location>
        <begin position="251"/>
        <end position="270"/>
    </location>
</feature>
<keyword evidence="2 6" id="KW-0812">Transmembrane</keyword>
<evidence type="ECO:0000313" key="8">
    <source>
        <dbReference type="EMBL" id="KAK7949374.1"/>
    </source>
</evidence>